<dbReference type="PANTHER" id="PTHR47963">
    <property type="entry name" value="DEAD-BOX ATP-DEPENDENT RNA HELICASE 47, MITOCHONDRIAL"/>
    <property type="match status" value="1"/>
</dbReference>
<dbReference type="InterPro" id="IPR027417">
    <property type="entry name" value="P-loop_NTPase"/>
</dbReference>
<evidence type="ECO:0000256" key="5">
    <source>
        <dbReference type="ARBA" id="ARBA00022741"/>
    </source>
</evidence>
<evidence type="ECO:0000256" key="9">
    <source>
        <dbReference type="ARBA" id="ARBA00023118"/>
    </source>
</evidence>
<sequence length="735" mass="86345">MNMEYYAKPNKTIAQHNFDLQQARECLVRFGYLYSEEENRILREAIEYHDLGKMNEFFQKRVLSQRKIKFNTELEVEHNILSIYMIDPKKYPKEKYYSILYAVLFHHRYSDVVQTMVERKKDIERLLQNFTSYRLPMGLKISSLHTLTNQKTLGLLMKCDYAASGNYQIEYPNDFLEEKLELWSSKLGILWNDLQEFCYSHKNESIIAIADTGMGKTEAALRWIGNSKAFFTLPIRTAINAIYDRVSRDILERENLEERLSLLHSTSLEYYAKNIAEEELDIFEYHQRGKHLSLPLTICTADQIFNFILKYKGYEMKLATLSYSKVVLDEIQMYDPSLLAAIILGIKTILELGGKIGIVTATFPPIVEALMKKEIPDFSFQKQIFHSKNNVIRHNLISYDKRMGTEEMIDLFLRNKKIGKSNKILVVCNTIKDAQAMYDTLLEQEELSPYLHLLHSRFIKEDRARKEKEILAFGKTEIKENGIWISTQLVEASLDIDFDYLFTELQDLSSLFQRFGRCNRKGKKSTKEANCYVYLKTEEGYLKEAGSSYGFIDKVIYHLSREALLGHTGEISEELKTKWIEEFLSYEKLEQSSFLSEFRDAIEEYKNILNSNENTSEELTRLRDIQNVTVIPLPVYQKHEEEIRDLEENLKNPEMTKEEKLRFKEEIMKHTVTVPKYMLENYKKALQDGNVESMPIPPVKMSNYEKVIILECLYDSQRGFQAKKFVEKNINFTFL</sequence>
<evidence type="ECO:0000256" key="10">
    <source>
        <dbReference type="SAM" id="Coils"/>
    </source>
</evidence>
<evidence type="ECO:0000256" key="2">
    <source>
        <dbReference type="ARBA" id="ARBA00009046"/>
    </source>
</evidence>
<dbReference type="NCBIfam" id="TIGR01587">
    <property type="entry name" value="cas3_core"/>
    <property type="match status" value="1"/>
</dbReference>
<dbReference type="GO" id="GO:0046872">
    <property type="term" value="F:metal ion binding"/>
    <property type="evidence" value="ECO:0007669"/>
    <property type="project" value="UniProtKB-KW"/>
</dbReference>
<evidence type="ECO:0000256" key="8">
    <source>
        <dbReference type="ARBA" id="ARBA00022840"/>
    </source>
</evidence>
<dbReference type="InterPro" id="IPR054712">
    <property type="entry name" value="Cas3-like_dom"/>
</dbReference>
<dbReference type="GO" id="GO:0004518">
    <property type="term" value="F:nuclease activity"/>
    <property type="evidence" value="ECO:0007669"/>
    <property type="project" value="UniProtKB-KW"/>
</dbReference>
<dbReference type="CDD" id="cd09641">
    <property type="entry name" value="Cas3''_I"/>
    <property type="match status" value="1"/>
</dbReference>
<dbReference type="Pfam" id="PF22590">
    <property type="entry name" value="Cas3-like_C_2"/>
    <property type="match status" value="1"/>
</dbReference>
<dbReference type="Proteomes" id="UP000002975">
    <property type="component" value="Unassembled WGS sequence"/>
</dbReference>
<dbReference type="SMART" id="SM00487">
    <property type="entry name" value="DEXDc"/>
    <property type="match status" value="1"/>
</dbReference>
<evidence type="ECO:0000313" key="12">
    <source>
        <dbReference type="EMBL" id="EFS21648.1"/>
    </source>
</evidence>
<evidence type="ECO:0000256" key="7">
    <source>
        <dbReference type="ARBA" id="ARBA00022806"/>
    </source>
</evidence>
<dbReference type="InterPro" id="IPR006483">
    <property type="entry name" value="CRISPR-assoc_Cas3_HD"/>
</dbReference>
<dbReference type="EMBL" id="GG657972">
    <property type="protein sequence ID" value="EFS21648.1"/>
    <property type="molecule type" value="Genomic_DNA"/>
</dbReference>
<dbReference type="GO" id="GO:0005524">
    <property type="term" value="F:ATP binding"/>
    <property type="evidence" value="ECO:0007669"/>
    <property type="project" value="UniProtKB-KW"/>
</dbReference>
<evidence type="ECO:0000256" key="4">
    <source>
        <dbReference type="ARBA" id="ARBA00022723"/>
    </source>
</evidence>
<keyword evidence="4" id="KW-0479">Metal-binding</keyword>
<dbReference type="InterPro" id="IPR011545">
    <property type="entry name" value="DEAD/DEAH_box_helicase_dom"/>
</dbReference>
<dbReference type="OrthoDB" id="9810236at2"/>
<dbReference type="Pfam" id="PF00270">
    <property type="entry name" value="DEAD"/>
    <property type="match status" value="1"/>
</dbReference>
<keyword evidence="13" id="KW-1185">Reference proteome</keyword>
<keyword evidence="9" id="KW-0051">Antiviral defense</keyword>
<organism evidence="12 13">
    <name type="scientific">Fusobacterium gonidiaformans 3-1-5R</name>
    <dbReference type="NCBI Taxonomy" id="469605"/>
    <lineage>
        <taxon>Bacteria</taxon>
        <taxon>Fusobacteriati</taxon>
        <taxon>Fusobacteriota</taxon>
        <taxon>Fusobacteriia</taxon>
        <taxon>Fusobacteriales</taxon>
        <taxon>Fusobacteriaceae</taxon>
        <taxon>Fusobacterium</taxon>
    </lineage>
</organism>
<reference evidence="12 13" key="1">
    <citation type="submission" date="2009-02" db="EMBL/GenBank/DDBJ databases">
        <title>The Genome Sequence of Fusobacterium sp. 3_1_5R.</title>
        <authorList>
            <consortium name="The Broad Institute Genome Sequencing Platform"/>
            <person name="Ward D."/>
            <person name="Young S.K."/>
            <person name="Kodira C.D."/>
            <person name="Zeng Q."/>
            <person name="Koehrsen M."/>
            <person name="Alvarado L."/>
            <person name="Berlin A."/>
            <person name="Borenstein D."/>
            <person name="Chen Z."/>
            <person name="Engels R."/>
            <person name="Freedman E."/>
            <person name="Gellesch M."/>
            <person name="Goldberg J."/>
            <person name="Griggs A."/>
            <person name="Gujja S."/>
            <person name="Heiman D."/>
            <person name="Hepburn T."/>
            <person name="Howarth C."/>
            <person name="Jen D."/>
            <person name="Larson L."/>
            <person name="Lewis B."/>
            <person name="Mehta T."/>
            <person name="Park D."/>
            <person name="Pearson M."/>
            <person name="Roberts A."/>
            <person name="Saif S."/>
            <person name="Shea T."/>
            <person name="Shenoy N."/>
            <person name="Sisk P."/>
            <person name="Stolte C."/>
            <person name="Sykes S."/>
            <person name="Walk T."/>
            <person name="White J."/>
            <person name="Yandava C."/>
            <person name="Allen-Vercoe E."/>
            <person name="Strauss J."/>
            <person name="Ambrose C."/>
            <person name="Lander E."/>
            <person name="Nusbaum C."/>
            <person name="Galagan J."/>
            <person name="Birren B."/>
        </authorList>
    </citation>
    <scope>NUCLEOTIDE SEQUENCE [LARGE SCALE GENOMIC DNA]</scope>
    <source>
        <strain evidence="12 13">3_1_5R</strain>
    </source>
</reference>
<evidence type="ECO:0000256" key="6">
    <source>
        <dbReference type="ARBA" id="ARBA00022801"/>
    </source>
</evidence>
<dbReference type="HOGENOM" id="CLU_009347_0_0_0"/>
<feature type="coiled-coil region" evidence="10">
    <location>
        <begin position="595"/>
        <end position="656"/>
    </location>
</feature>
<dbReference type="AlphaFoldDB" id="E5BGM5"/>
<dbReference type="InterPro" id="IPR014001">
    <property type="entry name" value="Helicase_ATP-bd"/>
</dbReference>
<dbReference type="InterPro" id="IPR038257">
    <property type="entry name" value="CRISPR-assoc_Cas3_HD_sf"/>
</dbReference>
<dbReference type="GO" id="GO:0051607">
    <property type="term" value="P:defense response to virus"/>
    <property type="evidence" value="ECO:0007669"/>
    <property type="project" value="UniProtKB-KW"/>
</dbReference>
<feature type="domain" description="HD Cas3-type" evidence="11">
    <location>
        <begin position="6"/>
        <end position="162"/>
    </location>
</feature>
<dbReference type="Gene3D" id="1.10.3210.30">
    <property type="match status" value="1"/>
</dbReference>
<gene>
    <name evidence="12" type="primary">cas3</name>
    <name evidence="12" type="ORF">FSBG_01145</name>
</gene>
<comment type="similarity">
    <text evidence="1">In the N-terminal section; belongs to the CRISPR-associated nuclease Cas3-HD family.</text>
</comment>
<dbReference type="InterPro" id="IPR050547">
    <property type="entry name" value="DEAD_box_RNA_helicases"/>
</dbReference>
<dbReference type="SUPFAM" id="SSF52540">
    <property type="entry name" value="P-loop containing nucleoside triphosphate hydrolases"/>
    <property type="match status" value="1"/>
</dbReference>
<dbReference type="NCBIfam" id="TIGR01596">
    <property type="entry name" value="cas3_HD"/>
    <property type="match status" value="1"/>
</dbReference>
<keyword evidence="7" id="KW-0347">Helicase</keyword>
<dbReference type="GO" id="GO:0003724">
    <property type="term" value="F:RNA helicase activity"/>
    <property type="evidence" value="ECO:0007669"/>
    <property type="project" value="TreeGrafter"/>
</dbReference>
<keyword evidence="3" id="KW-0540">Nuclease</keyword>
<proteinExistence type="inferred from homology"/>
<evidence type="ECO:0000259" key="11">
    <source>
        <dbReference type="PROSITE" id="PS51643"/>
    </source>
</evidence>
<dbReference type="GO" id="GO:0003723">
    <property type="term" value="F:RNA binding"/>
    <property type="evidence" value="ECO:0007669"/>
    <property type="project" value="TreeGrafter"/>
</dbReference>
<protein>
    <submittedName>
        <fullName evidence="12">CRISPR-associated helicase Cas3</fullName>
    </submittedName>
</protein>
<dbReference type="GO" id="GO:0016787">
    <property type="term" value="F:hydrolase activity"/>
    <property type="evidence" value="ECO:0007669"/>
    <property type="project" value="UniProtKB-KW"/>
</dbReference>
<keyword evidence="5" id="KW-0547">Nucleotide-binding</keyword>
<keyword evidence="6" id="KW-0378">Hydrolase</keyword>
<accession>E5BGM5</accession>
<comment type="similarity">
    <text evidence="2">In the central section; belongs to the CRISPR-associated helicase Cas3 family.</text>
</comment>
<dbReference type="InterPro" id="IPR006474">
    <property type="entry name" value="Helicase_Cas3_CRISPR-ass_core"/>
</dbReference>
<evidence type="ECO:0000256" key="1">
    <source>
        <dbReference type="ARBA" id="ARBA00006847"/>
    </source>
</evidence>
<keyword evidence="8" id="KW-0067">ATP-binding</keyword>
<dbReference type="PROSITE" id="PS51643">
    <property type="entry name" value="HD_CAS3"/>
    <property type="match status" value="1"/>
</dbReference>
<evidence type="ECO:0000313" key="13">
    <source>
        <dbReference type="Proteomes" id="UP000002975"/>
    </source>
</evidence>
<keyword evidence="10" id="KW-0175">Coiled coil</keyword>
<dbReference type="Gene3D" id="3.40.50.300">
    <property type="entry name" value="P-loop containing nucleotide triphosphate hydrolases"/>
    <property type="match status" value="2"/>
</dbReference>
<evidence type="ECO:0000256" key="3">
    <source>
        <dbReference type="ARBA" id="ARBA00022722"/>
    </source>
</evidence>
<dbReference type="PANTHER" id="PTHR47963:SF9">
    <property type="entry name" value="CRISPR-ASSOCIATED ENDONUCLEASE_HELICASE CAS3"/>
    <property type="match status" value="1"/>
</dbReference>
<name>E5BGM5_9FUSO</name>